<keyword evidence="1" id="KW-0472">Membrane</keyword>
<dbReference type="KEGG" id="xba:C7S18_17285"/>
<keyword evidence="3" id="KW-1185">Reference proteome</keyword>
<keyword evidence="1" id="KW-0812">Transmembrane</keyword>
<dbReference type="AlphaFoldDB" id="A0A2P1PVE3"/>
<evidence type="ECO:0000256" key="1">
    <source>
        <dbReference type="SAM" id="Phobius"/>
    </source>
</evidence>
<gene>
    <name evidence="2" type="ORF">C7S18_17285</name>
</gene>
<proteinExistence type="predicted"/>
<dbReference type="EMBL" id="CP027860">
    <property type="protein sequence ID" value="AVP98826.1"/>
    <property type="molecule type" value="Genomic_DNA"/>
</dbReference>
<protein>
    <submittedName>
        <fullName evidence="2">Uncharacterized protein</fullName>
    </submittedName>
</protein>
<evidence type="ECO:0000313" key="2">
    <source>
        <dbReference type="EMBL" id="AVP98826.1"/>
    </source>
</evidence>
<feature type="transmembrane region" description="Helical" evidence="1">
    <location>
        <begin position="95"/>
        <end position="116"/>
    </location>
</feature>
<accession>A0A2P1PVE3</accession>
<feature type="transmembrane region" description="Helical" evidence="1">
    <location>
        <begin position="54"/>
        <end position="74"/>
    </location>
</feature>
<organism evidence="2 3">
    <name type="scientific">Ahniella affigens</name>
    <dbReference type="NCBI Taxonomy" id="2021234"/>
    <lineage>
        <taxon>Bacteria</taxon>
        <taxon>Pseudomonadati</taxon>
        <taxon>Pseudomonadota</taxon>
        <taxon>Gammaproteobacteria</taxon>
        <taxon>Lysobacterales</taxon>
        <taxon>Rhodanobacteraceae</taxon>
        <taxon>Ahniella</taxon>
    </lineage>
</organism>
<reference evidence="2 3" key="2">
    <citation type="submission" date="2018-03" db="EMBL/GenBank/DDBJ databases">
        <authorList>
            <person name="Keele B.F."/>
        </authorList>
    </citation>
    <scope>NUCLEOTIDE SEQUENCE [LARGE SCALE GENOMIC DNA]</scope>
    <source>
        <strain evidence="2 3">D13</strain>
    </source>
</reference>
<evidence type="ECO:0000313" key="3">
    <source>
        <dbReference type="Proteomes" id="UP000241074"/>
    </source>
</evidence>
<keyword evidence="1" id="KW-1133">Transmembrane helix</keyword>
<name>A0A2P1PVE3_9GAMM</name>
<dbReference type="Proteomes" id="UP000241074">
    <property type="component" value="Chromosome"/>
</dbReference>
<sequence>MVLSLFIYAASCVSLLAGIGPVLAIQWLVERDAVATLWARTPAYSAMALRWLPYGRWILVAMLGVSLLAAFALFRRVPDRASRAYWLAQLANANFLVVLNVIAMLSLGILILPRIANMP</sequence>
<reference evidence="2 3" key="1">
    <citation type="submission" date="2018-03" db="EMBL/GenBank/DDBJ databases">
        <title>Ahniella affigens gen. nov., sp. nov., a gammaproteobacterium isolated from sandy soil near a stream.</title>
        <authorList>
            <person name="Ko Y."/>
            <person name="Kim J.-H."/>
        </authorList>
    </citation>
    <scope>NUCLEOTIDE SEQUENCE [LARGE SCALE GENOMIC DNA]</scope>
    <source>
        <strain evidence="2 3">D13</strain>
    </source>
</reference>